<gene>
    <name evidence="3" type="ORF">BSF38_03781</name>
</gene>
<evidence type="ECO:0000259" key="2">
    <source>
        <dbReference type="Pfam" id="PF07596"/>
    </source>
</evidence>
<dbReference type="EMBL" id="CP019082">
    <property type="protein sequence ID" value="APW62245.1"/>
    <property type="molecule type" value="Genomic_DNA"/>
</dbReference>
<dbReference type="InterPro" id="IPR011453">
    <property type="entry name" value="DUF1559"/>
</dbReference>
<dbReference type="PANTHER" id="PTHR30093">
    <property type="entry name" value="GENERAL SECRETION PATHWAY PROTEIN G"/>
    <property type="match status" value="1"/>
</dbReference>
<dbReference type="PROSITE" id="PS00409">
    <property type="entry name" value="PROKAR_NTER_METHYL"/>
    <property type="match status" value="1"/>
</dbReference>
<dbReference type="InterPro" id="IPR027558">
    <property type="entry name" value="Pre_pil_HX9DG_C"/>
</dbReference>
<dbReference type="InterPro" id="IPR012902">
    <property type="entry name" value="N_methyl_site"/>
</dbReference>
<dbReference type="NCBIfam" id="TIGR04294">
    <property type="entry name" value="pre_pil_HX9DG"/>
    <property type="match status" value="1"/>
</dbReference>
<keyword evidence="1" id="KW-0472">Membrane</keyword>
<dbReference type="PANTHER" id="PTHR30093:SF2">
    <property type="entry name" value="TYPE II SECRETION SYSTEM PROTEIN H"/>
    <property type="match status" value="1"/>
</dbReference>
<dbReference type="AlphaFoldDB" id="A0A1U7CTI0"/>
<feature type="transmembrane region" description="Helical" evidence="1">
    <location>
        <begin position="20"/>
        <end position="41"/>
    </location>
</feature>
<name>A0A1U7CTI0_9BACT</name>
<reference evidence="4" key="1">
    <citation type="submission" date="2016-12" db="EMBL/GenBank/DDBJ databases">
        <title>Comparative genomics of four Isosphaeraceae planctomycetes: a common pool of plasmids and glycoside hydrolase genes.</title>
        <authorList>
            <person name="Ivanova A."/>
        </authorList>
    </citation>
    <scope>NUCLEOTIDE SEQUENCE [LARGE SCALE GENOMIC DNA]</scope>
    <source>
        <strain evidence="4">PX4</strain>
    </source>
</reference>
<keyword evidence="4" id="KW-1185">Reference proteome</keyword>
<dbReference type="KEGG" id="pbor:BSF38_03781"/>
<sequence length="351" mass="37847">MPPLPAPDRRATPVRRGFTLIELLVVITIIAVLIALLLPAVQSVREAARRSQCVNNLKQLALAAANYHDINGVLPGTSYAAATLGQFVRLLPYLEQTSAYNAANFSRQALFQENITIAGIAIGGLMCPSDASPSSAPVDASIWPYGVPPGAWRQCFSSYGASNGTWTLNLTKGNNQYARRYANMNGVIFGESTVRLSDITDGASNTLLFAEYAHGVLTGDATISSGLRWPAAEYQWWQVGAGNNTCVETFYPPNAYKKFGSVMGDYASRNPASFHPGGVNVALCDGSIRFIKETIDSWRNDPKTGYPPGIGSEPYIEGDNLLYTIAPGTYLGVWQKLSTRNFGEVVSADAF</sequence>
<dbReference type="InterPro" id="IPR045584">
    <property type="entry name" value="Pilin-like"/>
</dbReference>
<dbReference type="NCBIfam" id="TIGR02532">
    <property type="entry name" value="IV_pilin_GFxxxE"/>
    <property type="match status" value="1"/>
</dbReference>
<keyword evidence="1" id="KW-0812">Transmembrane</keyword>
<evidence type="ECO:0000256" key="1">
    <source>
        <dbReference type="SAM" id="Phobius"/>
    </source>
</evidence>
<evidence type="ECO:0000313" key="3">
    <source>
        <dbReference type="EMBL" id="APW62245.1"/>
    </source>
</evidence>
<protein>
    <recommendedName>
        <fullName evidence="2">DUF1559 domain-containing protein</fullName>
    </recommendedName>
</protein>
<evidence type="ECO:0000313" key="4">
    <source>
        <dbReference type="Proteomes" id="UP000186309"/>
    </source>
</evidence>
<organism evidence="3 4">
    <name type="scientific">Paludisphaera borealis</name>
    <dbReference type="NCBI Taxonomy" id="1387353"/>
    <lineage>
        <taxon>Bacteria</taxon>
        <taxon>Pseudomonadati</taxon>
        <taxon>Planctomycetota</taxon>
        <taxon>Planctomycetia</taxon>
        <taxon>Isosphaerales</taxon>
        <taxon>Isosphaeraceae</taxon>
        <taxon>Paludisphaera</taxon>
    </lineage>
</organism>
<dbReference type="Pfam" id="PF07963">
    <property type="entry name" value="N_methyl"/>
    <property type="match status" value="1"/>
</dbReference>
<dbReference type="STRING" id="1387353.BSF38_03781"/>
<dbReference type="Gene3D" id="3.30.700.10">
    <property type="entry name" value="Glycoprotein, Type 4 Pilin"/>
    <property type="match status" value="1"/>
</dbReference>
<accession>A0A1U7CTI0</accession>
<dbReference type="Proteomes" id="UP000186309">
    <property type="component" value="Chromosome"/>
</dbReference>
<dbReference type="OrthoDB" id="261883at2"/>
<proteinExistence type="predicted"/>
<dbReference type="Pfam" id="PF07596">
    <property type="entry name" value="SBP_bac_10"/>
    <property type="match status" value="1"/>
</dbReference>
<dbReference type="RefSeq" id="WP_076348206.1">
    <property type="nucleotide sequence ID" value="NZ_CP019082.1"/>
</dbReference>
<dbReference type="SUPFAM" id="SSF54523">
    <property type="entry name" value="Pili subunits"/>
    <property type="match status" value="1"/>
</dbReference>
<feature type="domain" description="DUF1559" evidence="2">
    <location>
        <begin position="42"/>
        <end position="296"/>
    </location>
</feature>
<keyword evidence="1" id="KW-1133">Transmembrane helix</keyword>